<keyword evidence="2" id="KW-0237">DNA synthesis</keyword>
<dbReference type="InterPro" id="IPR022312">
    <property type="entry name" value="DNA_pol_X"/>
</dbReference>
<dbReference type="SUPFAM" id="SSF81585">
    <property type="entry name" value="PsbU/PolX domain-like"/>
    <property type="match status" value="1"/>
</dbReference>
<feature type="compositionally biased region" description="Acidic residues" evidence="13">
    <location>
        <begin position="25"/>
        <end position="34"/>
    </location>
</feature>
<dbReference type="Pfam" id="PF14792">
    <property type="entry name" value="DNA_pol_B_palm"/>
    <property type="match status" value="1"/>
</dbReference>
<dbReference type="SMART" id="SM00483">
    <property type="entry name" value="POLXc"/>
    <property type="match status" value="1"/>
</dbReference>
<dbReference type="InterPro" id="IPR029398">
    <property type="entry name" value="PolB_thumb"/>
</dbReference>
<dbReference type="InterPro" id="IPR037160">
    <property type="entry name" value="DNA_Pol_thumb_sf"/>
</dbReference>
<dbReference type="Gene3D" id="3.30.460.10">
    <property type="entry name" value="Beta Polymerase, domain 2"/>
    <property type="match status" value="1"/>
</dbReference>
<evidence type="ECO:0000256" key="2">
    <source>
        <dbReference type="ARBA" id="ARBA00022634"/>
    </source>
</evidence>
<feature type="compositionally biased region" description="Polar residues" evidence="13">
    <location>
        <begin position="83"/>
        <end position="100"/>
    </location>
</feature>
<protein>
    <recommendedName>
        <fullName evidence="12">DNA polymerase</fullName>
        <ecNumber evidence="12">2.7.7.7</ecNumber>
    </recommendedName>
</protein>
<keyword evidence="4 12" id="KW-0548">Nucleotidyltransferase</keyword>
<dbReference type="InterPro" id="IPR036420">
    <property type="entry name" value="BRCT_dom_sf"/>
</dbReference>
<evidence type="ECO:0000256" key="7">
    <source>
        <dbReference type="ARBA" id="ARBA00022932"/>
    </source>
</evidence>
<dbReference type="PRINTS" id="PR00870">
    <property type="entry name" value="DNAPOLXBETA"/>
</dbReference>
<evidence type="ECO:0000256" key="6">
    <source>
        <dbReference type="ARBA" id="ARBA00022763"/>
    </source>
</evidence>
<dbReference type="InterPro" id="IPR018944">
    <property type="entry name" value="DNA_pol_lambd_fingers_domain"/>
</dbReference>
<feature type="region of interest" description="Disordered" evidence="13">
    <location>
        <begin position="257"/>
        <end position="301"/>
    </location>
</feature>
<dbReference type="Pfam" id="PF00533">
    <property type="entry name" value="BRCT"/>
    <property type="match status" value="1"/>
</dbReference>
<reference evidence="15" key="1">
    <citation type="submission" date="2021-07" db="EMBL/GenBank/DDBJ databases">
        <title>Elsinoe batatas strain:CRI-CJ2 Genome sequencing and assembly.</title>
        <authorList>
            <person name="Huang L."/>
        </authorList>
    </citation>
    <scope>NUCLEOTIDE SEQUENCE</scope>
    <source>
        <strain evidence="15">CRI-CJ2</strain>
    </source>
</reference>
<evidence type="ECO:0000256" key="5">
    <source>
        <dbReference type="ARBA" id="ARBA00022705"/>
    </source>
</evidence>
<dbReference type="EMBL" id="JAESVG020000006">
    <property type="protein sequence ID" value="KAG8626340.1"/>
    <property type="molecule type" value="Genomic_DNA"/>
</dbReference>
<dbReference type="AlphaFoldDB" id="A0A8K0PBZ6"/>
<dbReference type="Pfam" id="PF14791">
    <property type="entry name" value="DNA_pol_B_thumb"/>
    <property type="match status" value="1"/>
</dbReference>
<dbReference type="FunFam" id="1.10.150.110:FF:000005">
    <property type="entry name" value="DNA polymerase POL4"/>
    <property type="match status" value="1"/>
</dbReference>
<evidence type="ECO:0000256" key="4">
    <source>
        <dbReference type="ARBA" id="ARBA00022695"/>
    </source>
</evidence>
<dbReference type="InterPro" id="IPR002054">
    <property type="entry name" value="DNA-dir_DNA_pol_X"/>
</dbReference>
<proteinExistence type="inferred from homology"/>
<dbReference type="Gene3D" id="3.40.50.10190">
    <property type="entry name" value="BRCT domain"/>
    <property type="match status" value="1"/>
</dbReference>
<evidence type="ECO:0000256" key="12">
    <source>
        <dbReference type="RuleBase" id="RU366014"/>
    </source>
</evidence>
<organism evidence="15 16">
    <name type="scientific">Elsinoe batatas</name>
    <dbReference type="NCBI Taxonomy" id="2601811"/>
    <lineage>
        <taxon>Eukaryota</taxon>
        <taxon>Fungi</taxon>
        <taxon>Dikarya</taxon>
        <taxon>Ascomycota</taxon>
        <taxon>Pezizomycotina</taxon>
        <taxon>Dothideomycetes</taxon>
        <taxon>Dothideomycetidae</taxon>
        <taxon>Myriangiales</taxon>
        <taxon>Elsinoaceae</taxon>
        <taxon>Elsinoe</taxon>
    </lineage>
</organism>
<comment type="catalytic activity">
    <reaction evidence="10 12">
        <text>DNA(n) + a 2'-deoxyribonucleoside 5'-triphosphate = DNA(n+1) + diphosphate</text>
        <dbReference type="Rhea" id="RHEA:22508"/>
        <dbReference type="Rhea" id="RHEA-COMP:17339"/>
        <dbReference type="Rhea" id="RHEA-COMP:17340"/>
        <dbReference type="ChEBI" id="CHEBI:33019"/>
        <dbReference type="ChEBI" id="CHEBI:61560"/>
        <dbReference type="ChEBI" id="CHEBI:173112"/>
        <dbReference type="EC" id="2.7.7.7"/>
    </reaction>
</comment>
<dbReference type="InterPro" id="IPR001357">
    <property type="entry name" value="BRCT_dom"/>
</dbReference>
<dbReference type="InterPro" id="IPR043519">
    <property type="entry name" value="NT_sf"/>
</dbReference>
<feature type="region of interest" description="Disordered" evidence="13">
    <location>
        <begin position="313"/>
        <end position="342"/>
    </location>
</feature>
<comment type="subcellular location">
    <subcellularLocation>
        <location evidence="12">Nucleus</location>
    </subcellularLocation>
</comment>
<evidence type="ECO:0000256" key="10">
    <source>
        <dbReference type="ARBA" id="ARBA00049244"/>
    </source>
</evidence>
<keyword evidence="6 12" id="KW-0227">DNA damage</keyword>
<dbReference type="PANTHER" id="PTHR11276">
    <property type="entry name" value="DNA POLYMERASE TYPE-X FAMILY MEMBER"/>
    <property type="match status" value="1"/>
</dbReference>
<feature type="domain" description="BRCT" evidence="14">
    <location>
        <begin position="132"/>
        <end position="232"/>
    </location>
</feature>
<comment type="caution">
    <text evidence="15">The sequence shown here is derived from an EMBL/GenBank/DDBJ whole genome shotgun (WGS) entry which is preliminary data.</text>
</comment>
<dbReference type="Gene3D" id="1.10.150.110">
    <property type="entry name" value="DNA polymerase beta, N-terminal domain-like"/>
    <property type="match status" value="1"/>
</dbReference>
<feature type="compositionally biased region" description="Polar residues" evidence="13">
    <location>
        <begin position="264"/>
        <end position="298"/>
    </location>
</feature>
<feature type="region of interest" description="Disordered" evidence="13">
    <location>
        <begin position="25"/>
        <end position="104"/>
    </location>
</feature>
<keyword evidence="7 12" id="KW-0239">DNA-directed DNA polymerase</keyword>
<dbReference type="SUPFAM" id="SSF47802">
    <property type="entry name" value="DNA polymerase beta, N-terminal domain-like"/>
    <property type="match status" value="1"/>
</dbReference>
<evidence type="ECO:0000256" key="1">
    <source>
        <dbReference type="ARBA" id="ARBA00001936"/>
    </source>
</evidence>
<dbReference type="SUPFAM" id="SSF52113">
    <property type="entry name" value="BRCT domain"/>
    <property type="match status" value="1"/>
</dbReference>
<evidence type="ECO:0000256" key="13">
    <source>
        <dbReference type="SAM" id="MobiDB-lite"/>
    </source>
</evidence>
<dbReference type="InterPro" id="IPR027421">
    <property type="entry name" value="DNA_pol_lamdba_lyase_dom_sf"/>
</dbReference>
<dbReference type="Gene3D" id="1.10.150.20">
    <property type="entry name" value="5' to 3' exonuclease, C-terminal subdomain"/>
    <property type="match status" value="1"/>
</dbReference>
<keyword evidence="16" id="KW-1185">Reference proteome</keyword>
<keyword evidence="9" id="KW-0456">Lyase</keyword>
<dbReference type="SUPFAM" id="SSF81301">
    <property type="entry name" value="Nucleotidyltransferase"/>
    <property type="match status" value="1"/>
</dbReference>
<dbReference type="InterPro" id="IPR028207">
    <property type="entry name" value="DNA_pol_B_palm_palm"/>
</dbReference>
<dbReference type="PROSITE" id="PS50172">
    <property type="entry name" value="BRCT"/>
    <property type="match status" value="1"/>
</dbReference>
<keyword evidence="8 12" id="KW-0234">DNA repair</keyword>
<evidence type="ECO:0000256" key="9">
    <source>
        <dbReference type="ARBA" id="ARBA00023239"/>
    </source>
</evidence>
<dbReference type="EC" id="2.7.7.7" evidence="12"/>
<dbReference type="PRINTS" id="PR00869">
    <property type="entry name" value="DNAPOLX"/>
</dbReference>
<accession>A0A8K0PBZ6</accession>
<comment type="function">
    <text evidence="12">DNA polymerase that functions in several pathways of DNA repair. Involved in base excision repair (BER) responsible for repair of lesions that give rise to abasic (AP) sites in DNA. Also contributes to DNA double-strand break repair by non-homologous end joining and homologous recombination. Has both template-dependent and template-independent (terminal transferase) DNA polymerase activities. Has also a 5'-deoxyribose-5-phosphate lyase (dRP lyase) activity.</text>
</comment>
<dbReference type="SMART" id="SM00292">
    <property type="entry name" value="BRCT"/>
    <property type="match status" value="1"/>
</dbReference>
<evidence type="ECO:0000313" key="15">
    <source>
        <dbReference type="EMBL" id="KAG8626340.1"/>
    </source>
</evidence>
<dbReference type="CDD" id="cd00141">
    <property type="entry name" value="NT_POLXc"/>
    <property type="match status" value="1"/>
</dbReference>
<comment type="cofactor">
    <cofactor evidence="1">
        <name>Mn(2+)</name>
        <dbReference type="ChEBI" id="CHEBI:29035"/>
    </cofactor>
</comment>
<keyword evidence="12" id="KW-0539">Nucleus</keyword>
<dbReference type="Proteomes" id="UP000809789">
    <property type="component" value="Unassembled WGS sequence"/>
</dbReference>
<dbReference type="GO" id="GO:0046872">
    <property type="term" value="F:metal ion binding"/>
    <property type="evidence" value="ECO:0007669"/>
    <property type="project" value="UniProtKB-UniRule"/>
</dbReference>
<comment type="similarity">
    <text evidence="12">Belongs to the DNA polymerase type-X family.</text>
</comment>
<dbReference type="FunFam" id="3.30.210.10:FF:000001">
    <property type="entry name" value="DNA polymerase lambda"/>
    <property type="match status" value="1"/>
</dbReference>
<dbReference type="Pfam" id="PF14716">
    <property type="entry name" value="HHH_8"/>
    <property type="match status" value="1"/>
</dbReference>
<evidence type="ECO:0000256" key="11">
    <source>
        <dbReference type="PIRSR" id="PIRSR622312-50"/>
    </source>
</evidence>
<dbReference type="InterPro" id="IPR010996">
    <property type="entry name" value="HHH_MUS81"/>
</dbReference>
<dbReference type="GO" id="GO:0005634">
    <property type="term" value="C:nucleus"/>
    <property type="evidence" value="ECO:0007669"/>
    <property type="project" value="UniProtKB-SubCell"/>
</dbReference>
<evidence type="ECO:0000256" key="8">
    <source>
        <dbReference type="ARBA" id="ARBA00023204"/>
    </source>
</evidence>
<dbReference type="GO" id="GO:0003677">
    <property type="term" value="F:DNA binding"/>
    <property type="evidence" value="ECO:0007669"/>
    <property type="project" value="UniProtKB-UniRule"/>
</dbReference>
<gene>
    <name evidence="15" type="ORF">KVT40_005285</name>
</gene>
<dbReference type="Gene3D" id="3.30.210.10">
    <property type="entry name" value="DNA polymerase, thumb domain"/>
    <property type="match status" value="1"/>
</dbReference>
<name>A0A8K0PBZ6_9PEZI</name>
<dbReference type="OrthoDB" id="205514at2759"/>
<dbReference type="GO" id="GO:0003887">
    <property type="term" value="F:DNA-directed DNA polymerase activity"/>
    <property type="evidence" value="ECO:0007669"/>
    <property type="project" value="UniProtKB-UniRule"/>
</dbReference>
<sequence length="692" mass="77465">MASADEDDSQLRYEEKVRMFSFLDNIDDSDERDSDLERSMATLKRKRDRAPVSQALPLSRTSNRRSAAIKDKVQALSRAATAPVNSSSLPTTDHSSQISEASRPGLSKLNKSASLIGQPSTAIPASTAAPRTTGKIFDGCHFYFFPNNDNNPGRNFRIKKAEEHGATRAKTWSAEVTHLVVDRSMNYDQVRAHMKSSEGLETIPVHVYVVIEHYPAECIAYRALLDPQQVQYHIKGFNVPPTKTTVPMTSAKLSLELKPEGKPQIQTPSQNTAKTADSEPWSEQQAASSPVLNETNGVSRDLDELDQAISEAKTANDLMLDEDDGESRPGSSSSDEDKFVKATNVPKWQEKFQCMKENTAKTNDGPNAATIAILQEMAEYYTKIQDTWRPIAYRRAINTLKNQPVKVWTAKEAEKLPHIGDRLAQKIEEIVCTNALRRLESAKADPTDKILQLFLGVYGIGFNQGMKFVAQGFKTLEDLAQKATLTDNVKIGIEHYDDFTSRIPRAEVKAHSDTVDRAVKKIDKDIQLYTMGSYRRGAQTSGDIDLVITHTTWTVSHLRTMLIDTLVPALFKSGFLKCSLAATNRLDGTKWHGASCLPTSKTWRRIDFLLVPPDELGAALIYFTGNDIFNRSMRLLASKKRMRLNQRGLYKDVMRGKGREKITEGSLIEGRDEKKIFEALGVPWREPHERIC</sequence>
<keyword evidence="3 12" id="KW-0808">Transferase</keyword>
<dbReference type="InterPro" id="IPR002008">
    <property type="entry name" value="DNA_pol_X_beta-like"/>
</dbReference>
<keyword evidence="5" id="KW-0235">DNA replication</keyword>
<dbReference type="GO" id="GO:0016829">
    <property type="term" value="F:lyase activity"/>
    <property type="evidence" value="ECO:0007669"/>
    <property type="project" value="UniProtKB-KW"/>
</dbReference>
<dbReference type="GO" id="GO:0006303">
    <property type="term" value="P:double-strand break repair via nonhomologous end joining"/>
    <property type="evidence" value="ECO:0007669"/>
    <property type="project" value="TreeGrafter"/>
</dbReference>
<evidence type="ECO:0000256" key="3">
    <source>
        <dbReference type="ARBA" id="ARBA00022679"/>
    </source>
</evidence>
<dbReference type="PANTHER" id="PTHR11276:SF28">
    <property type="entry name" value="DNA POLYMERASE LAMBDA"/>
    <property type="match status" value="1"/>
</dbReference>
<feature type="active site" description="Nucleophile; Schiff-base intermediate with DNA; for 5'-dRP lyase activity" evidence="11">
    <location>
        <position position="426"/>
    </location>
</feature>
<dbReference type="Pfam" id="PF10391">
    <property type="entry name" value="DNA_pol_lambd_f"/>
    <property type="match status" value="1"/>
</dbReference>
<evidence type="ECO:0000259" key="14">
    <source>
        <dbReference type="PROSITE" id="PS50172"/>
    </source>
</evidence>
<evidence type="ECO:0000313" key="16">
    <source>
        <dbReference type="Proteomes" id="UP000809789"/>
    </source>
</evidence>